<dbReference type="CDD" id="cd14498">
    <property type="entry name" value="DSP"/>
    <property type="match status" value="1"/>
</dbReference>
<dbReference type="EMBL" id="JABBWM010000030">
    <property type="protein sequence ID" value="KAG2107671.1"/>
    <property type="molecule type" value="Genomic_DNA"/>
</dbReference>
<gene>
    <name evidence="9" type="ORF">F5147DRAFT_696637</name>
</gene>
<protein>
    <recommendedName>
        <fullName evidence="2">protein-tyrosine-phosphatase</fullName>
        <ecNumber evidence="2">3.1.3.48</ecNumber>
    </recommendedName>
</protein>
<feature type="compositionally biased region" description="Low complexity" evidence="5">
    <location>
        <begin position="530"/>
        <end position="549"/>
    </location>
</feature>
<accession>A0A9P7F743</accession>
<dbReference type="GO" id="GO:0005737">
    <property type="term" value="C:cytoplasm"/>
    <property type="evidence" value="ECO:0007669"/>
    <property type="project" value="TreeGrafter"/>
</dbReference>
<evidence type="ECO:0000313" key="9">
    <source>
        <dbReference type="EMBL" id="KAG2107671.1"/>
    </source>
</evidence>
<keyword evidence="10" id="KW-1185">Reference proteome</keyword>
<feature type="compositionally biased region" description="Low complexity" evidence="5">
    <location>
        <begin position="329"/>
        <end position="339"/>
    </location>
</feature>
<dbReference type="AlphaFoldDB" id="A0A9P7F743"/>
<dbReference type="SUPFAM" id="SSF52799">
    <property type="entry name" value="(Phosphotyrosine protein) phosphatases II"/>
    <property type="match status" value="1"/>
</dbReference>
<proteinExistence type="inferred from homology"/>
<evidence type="ECO:0000256" key="4">
    <source>
        <dbReference type="ARBA" id="ARBA00022912"/>
    </source>
</evidence>
<dbReference type="Proteomes" id="UP000823399">
    <property type="component" value="Unassembled WGS sequence"/>
</dbReference>
<dbReference type="Pfam" id="PF00782">
    <property type="entry name" value="DSPc"/>
    <property type="match status" value="1"/>
</dbReference>
<dbReference type="FunFam" id="3.90.190.10:FF:000120">
    <property type="entry name" value="MAP kinase phosphatase, putative"/>
    <property type="match status" value="1"/>
</dbReference>
<comment type="similarity">
    <text evidence="1">Belongs to the protein-tyrosine phosphatase family. Non-receptor class dual specificity subfamily.</text>
</comment>
<feature type="region of interest" description="Disordered" evidence="5">
    <location>
        <begin position="321"/>
        <end position="344"/>
    </location>
</feature>
<evidence type="ECO:0000256" key="2">
    <source>
        <dbReference type="ARBA" id="ARBA00013064"/>
    </source>
</evidence>
<feature type="compositionally biased region" description="Pro residues" evidence="5">
    <location>
        <begin position="399"/>
        <end position="415"/>
    </location>
</feature>
<feature type="region of interest" description="Disordered" evidence="5">
    <location>
        <begin position="710"/>
        <end position="810"/>
    </location>
</feature>
<comment type="caution">
    <text evidence="9">The sequence shown here is derived from an EMBL/GenBank/DDBJ whole genome shotgun (WGS) entry which is preliminary data.</text>
</comment>
<evidence type="ECO:0000259" key="6">
    <source>
        <dbReference type="PROSITE" id="PS50054"/>
    </source>
</evidence>
<dbReference type="OrthoDB" id="273181at2759"/>
<dbReference type="PROSITE" id="PS50056">
    <property type="entry name" value="TYR_PHOSPHATASE_2"/>
    <property type="match status" value="1"/>
</dbReference>
<dbReference type="EC" id="3.1.3.48" evidence="2"/>
<feature type="domain" description="Rhodanese" evidence="8">
    <location>
        <begin position="194"/>
        <end position="317"/>
    </location>
</feature>
<organism evidence="9 10">
    <name type="scientific">Suillus discolor</name>
    <dbReference type="NCBI Taxonomy" id="1912936"/>
    <lineage>
        <taxon>Eukaryota</taxon>
        <taxon>Fungi</taxon>
        <taxon>Dikarya</taxon>
        <taxon>Basidiomycota</taxon>
        <taxon>Agaricomycotina</taxon>
        <taxon>Agaricomycetes</taxon>
        <taxon>Agaricomycetidae</taxon>
        <taxon>Boletales</taxon>
        <taxon>Suillineae</taxon>
        <taxon>Suillaceae</taxon>
        <taxon>Suillus</taxon>
    </lineage>
</organism>
<feature type="domain" description="Tyrosine-protein phosphatase" evidence="6">
    <location>
        <begin position="559"/>
        <end position="708"/>
    </location>
</feature>
<dbReference type="GO" id="GO:0043409">
    <property type="term" value="P:negative regulation of MAPK cascade"/>
    <property type="evidence" value="ECO:0007669"/>
    <property type="project" value="TreeGrafter"/>
</dbReference>
<evidence type="ECO:0000259" key="7">
    <source>
        <dbReference type="PROSITE" id="PS50056"/>
    </source>
</evidence>
<keyword evidence="4" id="KW-0904">Protein phosphatase</keyword>
<keyword evidence="3" id="KW-0378">Hydrolase</keyword>
<dbReference type="PANTHER" id="PTHR10159:SF530">
    <property type="entry name" value="DUAL SPECIFICITY PROTEIN PHOSPHATASE DDB_G0271350-RELATED"/>
    <property type="match status" value="1"/>
</dbReference>
<dbReference type="SMART" id="SM00195">
    <property type="entry name" value="DSPc"/>
    <property type="match status" value="1"/>
</dbReference>
<dbReference type="GeneID" id="64699710"/>
<reference evidence="9" key="1">
    <citation type="journal article" date="2020" name="New Phytol.">
        <title>Comparative genomics reveals dynamic genome evolution in host specialist ectomycorrhizal fungi.</title>
        <authorList>
            <person name="Lofgren L.A."/>
            <person name="Nguyen N.H."/>
            <person name="Vilgalys R."/>
            <person name="Ruytinx J."/>
            <person name="Liao H.L."/>
            <person name="Branco S."/>
            <person name="Kuo A."/>
            <person name="LaButti K."/>
            <person name="Lipzen A."/>
            <person name="Andreopoulos W."/>
            <person name="Pangilinan J."/>
            <person name="Riley R."/>
            <person name="Hundley H."/>
            <person name="Na H."/>
            <person name="Barry K."/>
            <person name="Grigoriev I.V."/>
            <person name="Stajich J.E."/>
            <person name="Kennedy P.G."/>
        </authorList>
    </citation>
    <scope>NUCLEOTIDE SEQUENCE</scope>
    <source>
        <strain evidence="9">FC423</strain>
    </source>
</reference>
<feature type="domain" description="Tyrosine specific protein phosphatases" evidence="7">
    <location>
        <begin position="608"/>
        <end position="689"/>
    </location>
</feature>
<dbReference type="InterPro" id="IPR000387">
    <property type="entry name" value="Tyr_Pase_dom"/>
</dbReference>
<evidence type="ECO:0000313" key="10">
    <source>
        <dbReference type="Proteomes" id="UP000823399"/>
    </source>
</evidence>
<dbReference type="InterPro" id="IPR001763">
    <property type="entry name" value="Rhodanese-like_dom"/>
</dbReference>
<dbReference type="InterPro" id="IPR000340">
    <property type="entry name" value="Dual-sp_phosphatase_cat-dom"/>
</dbReference>
<evidence type="ECO:0000256" key="5">
    <source>
        <dbReference type="SAM" id="MobiDB-lite"/>
    </source>
</evidence>
<dbReference type="GO" id="GO:0004725">
    <property type="term" value="F:protein tyrosine phosphatase activity"/>
    <property type="evidence" value="ECO:0007669"/>
    <property type="project" value="UniProtKB-EC"/>
</dbReference>
<sequence length="810" mass="88654">MTSENMTRLRPPNLTIQSRSHSFDSKSNAFLDTSSESISESPLASDDELLQLSSPSSSSSSPIALNIPDAEELSRDLAALAQLRQSVQKNLRLRPIRSFSRLPKTAVPSVAAIPWRQDQHHRQRQVDSDSSSQKSTSSTYLTPVDIHFPSPPASSPPEPLSCVRKPQQRSVSMPSPRVPTSAMDPTELLIRLASPTRPLLIDARTHVAYAATHLLGSINIAMPSLILKRSKRTLPTFASLRQFITNDEGKEVFDSWDIDGDVVIVHGEETDERERDNPGVIAWALLSVLARFLNPDKVWYLRGGIVGAQLHARLRKYIINAPHSPPSPSQASLQLPKQPKSAKGRAFLQLDTHSAAGLSSSVQIEREDQDHGGEMERPGHSPLPIMPGLSLSLDSPVDSDPPPSKLAFRRPPPPRKSNTLNADSVKTNEISDVANDSAVCGQTLAKPIKHAVTTLPRLHIHTAPARSSTLPITPSQQVVFLHPPPASPSHLTLLHSNHTPPASAFNSSFNFNLTNGSCLGNAGPSPQMPMTPSTAKPTPTTSTPSGTSSDAENEREEFVISTILPNFLFLGPELISPSHVSELQSLGVKRIINIAAECTDDRGLMLRERFERYVHIPMRDCVEEEGVRKGLSEACDVLDEAALYNAPTYVHCKAGKSRSVTAVMAYLIHSHHWPLARAYQFVLERRKGISPNIGFVSELMAFEEAELGRMTKPKPSTAASESSVGDVGVGTGRRPAHVRESLPPMPSWDREEEETGEETGQDVEIRDREGRYRHARRAPVDENTLQPMRRVSKAGLESAGSIHGDDRDET</sequence>
<feature type="compositionally biased region" description="Basic and acidic residues" evidence="5">
    <location>
        <begin position="117"/>
        <end position="127"/>
    </location>
</feature>
<feature type="region of interest" description="Disordered" evidence="5">
    <location>
        <begin position="110"/>
        <end position="182"/>
    </location>
</feature>
<feature type="compositionally biased region" description="Acidic residues" evidence="5">
    <location>
        <begin position="750"/>
        <end position="761"/>
    </location>
</feature>
<evidence type="ECO:0000256" key="3">
    <source>
        <dbReference type="ARBA" id="ARBA00022801"/>
    </source>
</evidence>
<dbReference type="PROSITE" id="PS50206">
    <property type="entry name" value="RHODANESE_3"/>
    <property type="match status" value="1"/>
</dbReference>
<dbReference type="InterPro" id="IPR036873">
    <property type="entry name" value="Rhodanese-like_dom_sf"/>
</dbReference>
<dbReference type="InterPro" id="IPR029021">
    <property type="entry name" value="Prot-tyrosine_phosphatase-like"/>
</dbReference>
<feature type="compositionally biased region" description="Basic and acidic residues" evidence="5">
    <location>
        <begin position="364"/>
        <end position="379"/>
    </location>
</feature>
<feature type="compositionally biased region" description="Polar residues" evidence="5">
    <location>
        <begin position="14"/>
        <end position="33"/>
    </location>
</feature>
<dbReference type="Gene3D" id="3.40.250.10">
    <property type="entry name" value="Rhodanese-like domain"/>
    <property type="match status" value="1"/>
</dbReference>
<dbReference type="RefSeq" id="XP_041292402.1">
    <property type="nucleotide sequence ID" value="XM_041437451.1"/>
</dbReference>
<evidence type="ECO:0000256" key="1">
    <source>
        <dbReference type="ARBA" id="ARBA00008601"/>
    </source>
</evidence>
<dbReference type="Pfam" id="PF00581">
    <property type="entry name" value="Rhodanese"/>
    <property type="match status" value="1"/>
</dbReference>
<feature type="region of interest" description="Disordered" evidence="5">
    <location>
        <begin position="358"/>
        <end position="424"/>
    </location>
</feature>
<name>A0A9P7F743_9AGAM</name>
<feature type="region of interest" description="Disordered" evidence="5">
    <location>
        <begin position="1"/>
        <end position="63"/>
    </location>
</feature>
<feature type="compositionally biased region" description="Low complexity" evidence="5">
    <location>
        <begin position="387"/>
        <end position="398"/>
    </location>
</feature>
<feature type="compositionally biased region" description="Pro residues" evidence="5">
    <location>
        <begin position="149"/>
        <end position="159"/>
    </location>
</feature>
<dbReference type="InterPro" id="IPR020422">
    <property type="entry name" value="TYR_PHOSPHATASE_DUAL_dom"/>
</dbReference>
<dbReference type="SUPFAM" id="SSF52821">
    <property type="entry name" value="Rhodanese/Cell cycle control phosphatase"/>
    <property type="match status" value="1"/>
</dbReference>
<feature type="compositionally biased region" description="Low complexity" evidence="5">
    <location>
        <begin position="128"/>
        <end position="139"/>
    </location>
</feature>
<evidence type="ECO:0000259" key="8">
    <source>
        <dbReference type="PROSITE" id="PS50206"/>
    </source>
</evidence>
<dbReference type="PROSITE" id="PS50054">
    <property type="entry name" value="TYR_PHOSPHATASE_DUAL"/>
    <property type="match status" value="1"/>
</dbReference>
<dbReference type="Gene3D" id="3.90.190.10">
    <property type="entry name" value="Protein tyrosine phosphatase superfamily"/>
    <property type="match status" value="1"/>
</dbReference>
<feature type="compositionally biased region" description="Low complexity" evidence="5">
    <location>
        <begin position="53"/>
        <end position="62"/>
    </location>
</feature>
<feature type="region of interest" description="Disordered" evidence="5">
    <location>
        <begin position="520"/>
        <end position="554"/>
    </location>
</feature>
<dbReference type="PANTHER" id="PTHR10159">
    <property type="entry name" value="DUAL SPECIFICITY PROTEIN PHOSPHATASE"/>
    <property type="match status" value="1"/>
</dbReference>
<feature type="compositionally biased region" description="Basic and acidic residues" evidence="5">
    <location>
        <begin position="763"/>
        <end position="772"/>
    </location>
</feature>